<protein>
    <recommendedName>
        <fullName evidence="7">TATA-box-binding protein</fullName>
    </recommendedName>
    <alternativeName>
        <fullName evidence="7">Box A-binding protein</fullName>
        <shortName evidence="7">BAP</shortName>
    </alternativeName>
    <alternativeName>
        <fullName evidence="7">TATA sequence-binding protein</fullName>
        <shortName evidence="7">TBP</shortName>
    </alternativeName>
    <alternativeName>
        <fullName evidence="7">TATA-box factor</fullName>
    </alternativeName>
</protein>
<dbReference type="EMBL" id="CP007493">
    <property type="protein sequence ID" value="AJB42594.1"/>
    <property type="molecule type" value="Genomic_DNA"/>
</dbReference>
<keyword evidence="5 7" id="KW-0804">Transcription</keyword>
<evidence type="ECO:0000256" key="3">
    <source>
        <dbReference type="ARBA" id="ARBA00023015"/>
    </source>
</evidence>
<proteinExistence type="inferred from homology"/>
<dbReference type="InterPro" id="IPR012295">
    <property type="entry name" value="TBP_dom_sf"/>
</dbReference>
<reference evidence="10" key="1">
    <citation type="book" date="2010" name="EXTREMOPHILES" publisher="0:0-0">
        <title>Complete genome sequences of ten hyperthermophilic archaea reveal their metabolic capabilities and possible ecological roles.</title>
        <editorList>
            <person name="?"/>
        </editorList>
        <authorList>
            <person name="Ravin N.V."/>
            <person name="Mardanov A.V."/>
            <person name="Bonch-Osmolovskaya E.A."/>
            <person name="Skryabin K.G."/>
        </authorList>
    </citation>
    <scope>NUCLEOTIDE SEQUENCE [LARGE SCALE GENOMIC DNA]</scope>
    <source>
        <strain evidence="10">1505</strain>
    </source>
</reference>
<dbReference type="Pfam" id="PF00352">
    <property type="entry name" value="TBP"/>
    <property type="match status" value="2"/>
</dbReference>
<evidence type="ECO:0000256" key="8">
    <source>
        <dbReference type="RuleBase" id="RU000523"/>
    </source>
</evidence>
<accession>A0A3G1A9V3</accession>
<evidence type="ECO:0000256" key="4">
    <source>
        <dbReference type="ARBA" id="ARBA00023125"/>
    </source>
</evidence>
<dbReference type="KEGG" id="tcb:TCARB_1552"/>
<feature type="repeat" description="1" evidence="7">
    <location>
        <begin position="12"/>
        <end position="88"/>
    </location>
</feature>
<dbReference type="FunFam" id="3.30.310.10:FF:000010">
    <property type="entry name" value="TATA-box-binding protein"/>
    <property type="match status" value="1"/>
</dbReference>
<comment type="similarity">
    <text evidence="1 7 8">Belongs to the TBP family.</text>
</comment>
<evidence type="ECO:0000256" key="7">
    <source>
        <dbReference type="HAMAP-Rule" id="MF_00408"/>
    </source>
</evidence>
<dbReference type="GO" id="GO:0003700">
    <property type="term" value="F:DNA-binding transcription factor activity"/>
    <property type="evidence" value="ECO:0007669"/>
    <property type="project" value="UniProtKB-UniRule"/>
</dbReference>
<gene>
    <name evidence="7" type="primary">tbp</name>
    <name evidence="9" type="ORF">TCARB_1552</name>
</gene>
<dbReference type="NCBIfam" id="NF001592">
    <property type="entry name" value="PRK00394.1-1"/>
    <property type="match status" value="1"/>
</dbReference>
<dbReference type="PRINTS" id="PR00686">
    <property type="entry name" value="TIFACTORIID"/>
</dbReference>
<dbReference type="STRING" id="697581.TCARB_1552"/>
<dbReference type="SUPFAM" id="SSF55945">
    <property type="entry name" value="TATA-box binding protein-like"/>
    <property type="match status" value="2"/>
</dbReference>
<dbReference type="AlphaFoldDB" id="A0A3G1A9V3"/>
<dbReference type="GO" id="GO:0006352">
    <property type="term" value="P:DNA-templated transcription initiation"/>
    <property type="evidence" value="ECO:0007669"/>
    <property type="project" value="InterPro"/>
</dbReference>
<dbReference type="NCBIfam" id="NF001593">
    <property type="entry name" value="PRK00394.1-2"/>
    <property type="match status" value="1"/>
</dbReference>
<dbReference type="GO" id="GO:0003677">
    <property type="term" value="F:DNA binding"/>
    <property type="evidence" value="ECO:0007669"/>
    <property type="project" value="UniProtKB-KW"/>
</dbReference>
<name>A0A3G1A9V3_9CREN</name>
<dbReference type="InterPro" id="IPR030491">
    <property type="entry name" value="TBP_CS"/>
</dbReference>
<dbReference type="CDD" id="cd04518">
    <property type="entry name" value="TBP_archaea"/>
    <property type="match status" value="1"/>
</dbReference>
<organism evidence="9 10">
    <name type="scientific">Thermofilum adornatum 1505</name>
    <dbReference type="NCBI Taxonomy" id="697581"/>
    <lineage>
        <taxon>Archaea</taxon>
        <taxon>Thermoproteota</taxon>
        <taxon>Thermoprotei</taxon>
        <taxon>Thermofilales</taxon>
        <taxon>Thermofilaceae</taxon>
        <taxon>Thermofilum</taxon>
    </lineage>
</organism>
<evidence type="ECO:0000256" key="6">
    <source>
        <dbReference type="ARBA" id="ARBA00025680"/>
    </source>
</evidence>
<evidence type="ECO:0000313" key="9">
    <source>
        <dbReference type="EMBL" id="AJB42594.1"/>
    </source>
</evidence>
<sequence>MIKIAKQPTYEIQNVVASVTLNQRLDLEKIAERIPHAEYSPEQFPGLVLRLPRPKTATLIFSSGKMVCTGAKSEAEVQKAVKSIIKLLKAHGIDIKNEPIIEVQNIVASANLRGTVDLERAAFLLENSMYEPEQFPGLIYRMSDPKVVLLIFSSGKVVCTGAKKEEEVRRAVDNIHKLLKEQGVLFEEP</sequence>
<dbReference type="Gene3D" id="3.30.310.10">
    <property type="entry name" value="TATA-Binding Protein"/>
    <property type="match status" value="2"/>
</dbReference>
<evidence type="ECO:0000313" key="10">
    <source>
        <dbReference type="Proteomes" id="UP000266720"/>
    </source>
</evidence>
<dbReference type="FunFam" id="3.30.310.10:FF:000007">
    <property type="entry name" value="TATA-box-binding protein"/>
    <property type="match status" value="1"/>
</dbReference>
<dbReference type="InterPro" id="IPR033711">
    <property type="entry name" value="TBP_archaea"/>
</dbReference>
<keyword evidence="4 7" id="KW-0238">DNA-binding</keyword>
<keyword evidence="2 7" id="KW-0677">Repeat</keyword>
<dbReference type="PROSITE" id="PS00351">
    <property type="entry name" value="TFIID"/>
    <property type="match status" value="1"/>
</dbReference>
<dbReference type="Proteomes" id="UP000266720">
    <property type="component" value="Chromosome"/>
</dbReference>
<comment type="function">
    <text evidence="6 7 8">General factor that plays a role in the activation of archaeal genes transcribed by RNA polymerase. Binds specifically to the TATA box promoter element which lies close to the position of transcription initiation.</text>
</comment>
<evidence type="ECO:0000256" key="1">
    <source>
        <dbReference type="ARBA" id="ARBA00005560"/>
    </source>
</evidence>
<dbReference type="PANTHER" id="PTHR10126">
    <property type="entry name" value="TATA-BOX BINDING PROTEIN"/>
    <property type="match status" value="1"/>
</dbReference>
<dbReference type="HAMAP" id="MF_00408">
    <property type="entry name" value="TATA_bind_prot_arch"/>
    <property type="match status" value="1"/>
</dbReference>
<dbReference type="InterPro" id="IPR000814">
    <property type="entry name" value="TBP"/>
</dbReference>
<keyword evidence="3 7" id="KW-0805">Transcription regulation</keyword>
<evidence type="ECO:0000256" key="2">
    <source>
        <dbReference type="ARBA" id="ARBA00022737"/>
    </source>
</evidence>
<feature type="repeat" description="2" evidence="7">
    <location>
        <begin position="103"/>
        <end position="179"/>
    </location>
</feature>
<evidence type="ECO:0000256" key="5">
    <source>
        <dbReference type="ARBA" id="ARBA00023163"/>
    </source>
</evidence>